<comment type="caution">
    <text evidence="2">The sequence shown here is derived from an EMBL/GenBank/DDBJ whole genome shotgun (WGS) entry which is preliminary data.</text>
</comment>
<reference evidence="2 3" key="1">
    <citation type="submission" date="2024-03" db="EMBL/GenBank/DDBJ databases">
        <title>The Acrasis kona genome and developmental transcriptomes reveal deep origins of eukaryotic multicellular pathways.</title>
        <authorList>
            <person name="Sheikh S."/>
            <person name="Fu C.-J."/>
            <person name="Brown M.W."/>
            <person name="Baldauf S.L."/>
        </authorList>
    </citation>
    <scope>NUCLEOTIDE SEQUENCE [LARGE SCALE GENOMIC DNA]</scope>
    <source>
        <strain evidence="2 3">ATCC MYA-3509</strain>
    </source>
</reference>
<sequence length="434" mass="49304">MTEAQTPVLDYKFPILNNLQQVKDVIGDNKFFAITNRGEHTFVGYKLVTKDSFPAIYHGSSAEDAYVASVRRELRGLVFNSETGDIVSRPLHKFFNLGERPDTSIENVAELLTRTRAEGHPVHVLDKLDGSLVTPIYCTSGGKRIKYRTKMSYEHDVSKHAENFIRSVDKEGEHNKYDTFSKKWLDDGFTPMFEFFSPETAIVINYKTSFMTLIAIRNVHDGTYISYNDMIQFAKDYNIPCVTALEFTVDNTASDLLTMIKSMTDKEGCVMRFHDGTMIKIKTDWYSSLHHLKSSLSFQRGNKDVLEMIVNNQVDDSVAVLNTQKEKDDLLGYNDLVQNAILKCASELEEGYKSILNEHGAGAGFAQYIKKNNEMSSLKKSLLFTFKKLSTTDIDSVELLTQEIKKLLNKQHKQVLALLNIPGYFTETEEAPNQ</sequence>
<keyword evidence="2" id="KW-0436">Ligase</keyword>
<organism evidence="2 3">
    <name type="scientific">Acrasis kona</name>
    <dbReference type="NCBI Taxonomy" id="1008807"/>
    <lineage>
        <taxon>Eukaryota</taxon>
        <taxon>Discoba</taxon>
        <taxon>Heterolobosea</taxon>
        <taxon>Tetramitia</taxon>
        <taxon>Eutetramitia</taxon>
        <taxon>Acrasidae</taxon>
        <taxon>Acrasis</taxon>
    </lineage>
</organism>
<accession>A0AAW2YIS0</accession>
<feature type="domain" description="T4 RNA ligase 1-like N-terminal" evidence="1">
    <location>
        <begin position="74"/>
        <end position="286"/>
    </location>
</feature>
<dbReference type="AlphaFoldDB" id="A0AAW2YIS0"/>
<dbReference type="Pfam" id="PF09511">
    <property type="entry name" value="RNA_lig_T4_1"/>
    <property type="match status" value="1"/>
</dbReference>
<protein>
    <submittedName>
        <fullName evidence="2">T4 RNA ligase</fullName>
    </submittedName>
</protein>
<dbReference type="GO" id="GO:0016874">
    <property type="term" value="F:ligase activity"/>
    <property type="evidence" value="ECO:0007669"/>
    <property type="project" value="UniProtKB-KW"/>
</dbReference>
<evidence type="ECO:0000313" key="2">
    <source>
        <dbReference type="EMBL" id="KAL0476655.1"/>
    </source>
</evidence>
<dbReference type="EMBL" id="JAOPGA020000078">
    <property type="protein sequence ID" value="KAL0476655.1"/>
    <property type="molecule type" value="Genomic_DNA"/>
</dbReference>
<name>A0AAW2YIS0_9EUKA</name>
<proteinExistence type="predicted"/>
<dbReference type="Proteomes" id="UP001431209">
    <property type="component" value="Unassembled WGS sequence"/>
</dbReference>
<evidence type="ECO:0000313" key="3">
    <source>
        <dbReference type="Proteomes" id="UP001431209"/>
    </source>
</evidence>
<dbReference type="InterPro" id="IPR019039">
    <property type="entry name" value="T4-Rnl1-like_N"/>
</dbReference>
<dbReference type="Gene3D" id="1.10.3550.20">
    <property type="match status" value="1"/>
</dbReference>
<gene>
    <name evidence="2" type="ORF">AKO1_006175</name>
</gene>
<evidence type="ECO:0000259" key="1">
    <source>
        <dbReference type="Pfam" id="PF09511"/>
    </source>
</evidence>
<keyword evidence="3" id="KW-1185">Reference proteome</keyword>